<evidence type="ECO:0008006" key="3">
    <source>
        <dbReference type="Google" id="ProtNLM"/>
    </source>
</evidence>
<dbReference type="OrthoDB" id="3525185at2759"/>
<evidence type="ECO:0000313" key="1">
    <source>
        <dbReference type="EMBL" id="EXJ70217.1"/>
    </source>
</evidence>
<dbReference type="HOGENOM" id="CLU_041932_0_0_1"/>
<reference evidence="1 2" key="1">
    <citation type="submission" date="2013-03" db="EMBL/GenBank/DDBJ databases">
        <title>The Genome Sequence of Cladophialophora psammophila CBS 110553.</title>
        <authorList>
            <consortium name="The Broad Institute Genomics Platform"/>
            <person name="Cuomo C."/>
            <person name="de Hoog S."/>
            <person name="Gorbushina A."/>
            <person name="Walker B."/>
            <person name="Young S.K."/>
            <person name="Zeng Q."/>
            <person name="Gargeya S."/>
            <person name="Fitzgerald M."/>
            <person name="Haas B."/>
            <person name="Abouelleil A."/>
            <person name="Allen A.W."/>
            <person name="Alvarado L."/>
            <person name="Arachchi H.M."/>
            <person name="Berlin A.M."/>
            <person name="Chapman S.B."/>
            <person name="Gainer-Dewar J."/>
            <person name="Goldberg J."/>
            <person name="Griggs A."/>
            <person name="Gujja S."/>
            <person name="Hansen M."/>
            <person name="Howarth C."/>
            <person name="Imamovic A."/>
            <person name="Ireland A."/>
            <person name="Larimer J."/>
            <person name="McCowan C."/>
            <person name="Murphy C."/>
            <person name="Pearson M."/>
            <person name="Poon T.W."/>
            <person name="Priest M."/>
            <person name="Roberts A."/>
            <person name="Saif S."/>
            <person name="Shea T."/>
            <person name="Sisk P."/>
            <person name="Sykes S."/>
            <person name="Wortman J."/>
            <person name="Nusbaum C."/>
            <person name="Birren B."/>
        </authorList>
    </citation>
    <scope>NUCLEOTIDE SEQUENCE [LARGE SCALE GENOMIC DNA]</scope>
    <source>
        <strain evidence="1 2">CBS 110553</strain>
    </source>
</reference>
<comment type="caution">
    <text evidence="1">The sequence shown here is derived from an EMBL/GenBank/DDBJ whole genome shotgun (WGS) entry which is preliminary data.</text>
</comment>
<accession>W9WPV2</accession>
<dbReference type="PANTHER" id="PTHR38111">
    <property type="entry name" value="ZN(2)-C6 FUNGAL-TYPE DOMAIN-CONTAINING PROTEIN-RELATED"/>
    <property type="match status" value="1"/>
</dbReference>
<proteinExistence type="predicted"/>
<protein>
    <recommendedName>
        <fullName evidence="3">Transcription factor domain-containing protein</fullName>
    </recommendedName>
</protein>
<dbReference type="PANTHER" id="PTHR38111:SF2">
    <property type="entry name" value="FINGER DOMAIN PROTEIN, PUTATIVE (AFU_ORTHOLOGUE AFUA_1G01560)-RELATED"/>
    <property type="match status" value="1"/>
</dbReference>
<keyword evidence="2" id="KW-1185">Reference proteome</keyword>
<name>W9WPV2_9EURO</name>
<dbReference type="STRING" id="1182543.W9WPV2"/>
<dbReference type="GeneID" id="19190996"/>
<dbReference type="EMBL" id="AMGX01000009">
    <property type="protein sequence ID" value="EXJ70217.1"/>
    <property type="molecule type" value="Genomic_DNA"/>
</dbReference>
<dbReference type="InterPro" id="IPR053178">
    <property type="entry name" value="Osmoadaptation_assoc"/>
</dbReference>
<organism evidence="1 2">
    <name type="scientific">Cladophialophora psammophila CBS 110553</name>
    <dbReference type="NCBI Taxonomy" id="1182543"/>
    <lineage>
        <taxon>Eukaryota</taxon>
        <taxon>Fungi</taxon>
        <taxon>Dikarya</taxon>
        <taxon>Ascomycota</taxon>
        <taxon>Pezizomycotina</taxon>
        <taxon>Eurotiomycetes</taxon>
        <taxon>Chaetothyriomycetidae</taxon>
        <taxon>Chaetothyriales</taxon>
        <taxon>Herpotrichiellaceae</taxon>
        <taxon>Cladophialophora</taxon>
    </lineage>
</organism>
<sequence>MPSEVVARLAGTTYHDAFVEVLKHRFVAPQRVCERTMDGAEQGLSMCYPTWITAATLEIGRSETEVLMEALLAASLAKVGRDQNEPEMTIHGAYMQTRALQRLRSLLTGYQEGDRSISPTMLSLTALTCAMSELITNKSWDNFNSHLSGVGALISHGGVEGLNQQLSQEHFYRYRAIQTPFLFMNRQKAFLCDPEWTDFPWKKDLELARHPLHSMLDIALKALPEIAKQEIPKSWTVSCLRERLEKACAIVAELNEWERQLRSQHRGALYTEVPATWEGIYKRRLEFPSISIAITFAMYTAARIHVATLVADVSDEIIWRVPTADIHSSSAVREALQWARLACQSLEYFRTDRSKAAGRIVTLWPLETAWELFVRVEAEGSVDVSQEIAWCRSAAEQQANLGIPPFKWR</sequence>
<dbReference type="Proteomes" id="UP000019471">
    <property type="component" value="Unassembled WGS sequence"/>
</dbReference>
<dbReference type="AlphaFoldDB" id="W9WPV2"/>
<dbReference type="RefSeq" id="XP_007745069.1">
    <property type="nucleotide sequence ID" value="XM_007746879.1"/>
</dbReference>
<evidence type="ECO:0000313" key="2">
    <source>
        <dbReference type="Proteomes" id="UP000019471"/>
    </source>
</evidence>
<gene>
    <name evidence="1" type="ORF">A1O5_06285</name>
</gene>